<keyword evidence="2" id="KW-0472">Membrane</keyword>
<feature type="compositionally biased region" description="Acidic residues" evidence="1">
    <location>
        <begin position="23"/>
        <end position="35"/>
    </location>
</feature>
<dbReference type="Proteomes" id="UP000295252">
    <property type="component" value="Chromosome I"/>
</dbReference>
<name>A0A068UGX8_COFCA</name>
<accession>A0A068UGX8</accession>
<keyword evidence="2" id="KW-1133">Transmembrane helix</keyword>
<evidence type="ECO:0000313" key="3">
    <source>
        <dbReference type="EMBL" id="CDP06903.1"/>
    </source>
</evidence>
<keyword evidence="2" id="KW-0812">Transmembrane</keyword>
<keyword evidence="4" id="KW-1185">Reference proteome</keyword>
<dbReference type="PANTHER" id="PTHR37741">
    <property type="entry name" value="TRANSMEMBRANE PROTEIN"/>
    <property type="match status" value="1"/>
</dbReference>
<sequence>MASTPDQEADQMAAAATSYDQLGDGEIEQELDSDFPDIPTSSKQLKNEKADAERKENKHGMPDNLKSTLLFSGVVIAVVGAIFAVLRKIREA</sequence>
<feature type="compositionally biased region" description="Basic and acidic residues" evidence="1">
    <location>
        <begin position="45"/>
        <end position="61"/>
    </location>
</feature>
<dbReference type="EMBL" id="HG739108">
    <property type="protein sequence ID" value="CDP06903.1"/>
    <property type="molecule type" value="Genomic_DNA"/>
</dbReference>
<evidence type="ECO:0000256" key="2">
    <source>
        <dbReference type="SAM" id="Phobius"/>
    </source>
</evidence>
<feature type="region of interest" description="Disordered" evidence="1">
    <location>
        <begin position="1"/>
        <end position="63"/>
    </location>
</feature>
<dbReference type="Gramene" id="CDP06903">
    <property type="protein sequence ID" value="CDP06903"/>
    <property type="gene ID" value="GSCOC_T00023944001"/>
</dbReference>
<proteinExistence type="predicted"/>
<dbReference type="InParanoid" id="A0A068UGX8"/>
<evidence type="ECO:0000256" key="1">
    <source>
        <dbReference type="SAM" id="MobiDB-lite"/>
    </source>
</evidence>
<organism evidence="3 4">
    <name type="scientific">Coffea canephora</name>
    <name type="common">Robusta coffee</name>
    <dbReference type="NCBI Taxonomy" id="49390"/>
    <lineage>
        <taxon>Eukaryota</taxon>
        <taxon>Viridiplantae</taxon>
        <taxon>Streptophyta</taxon>
        <taxon>Embryophyta</taxon>
        <taxon>Tracheophyta</taxon>
        <taxon>Spermatophyta</taxon>
        <taxon>Magnoliopsida</taxon>
        <taxon>eudicotyledons</taxon>
        <taxon>Gunneridae</taxon>
        <taxon>Pentapetalae</taxon>
        <taxon>asterids</taxon>
        <taxon>lamiids</taxon>
        <taxon>Gentianales</taxon>
        <taxon>Rubiaceae</taxon>
        <taxon>Ixoroideae</taxon>
        <taxon>Gardenieae complex</taxon>
        <taxon>Bertiereae - Coffeeae clade</taxon>
        <taxon>Coffeeae</taxon>
        <taxon>Coffea</taxon>
    </lineage>
</organism>
<dbReference type="AlphaFoldDB" id="A0A068UGX8"/>
<protein>
    <submittedName>
        <fullName evidence="3">Uncharacterized protein</fullName>
    </submittedName>
</protein>
<evidence type="ECO:0000313" key="4">
    <source>
        <dbReference type="Proteomes" id="UP000295252"/>
    </source>
</evidence>
<reference evidence="4" key="1">
    <citation type="journal article" date="2014" name="Science">
        <title>The coffee genome provides insight into the convergent evolution of caffeine biosynthesis.</title>
        <authorList>
            <person name="Denoeud F."/>
            <person name="Carretero-Paulet L."/>
            <person name="Dereeper A."/>
            <person name="Droc G."/>
            <person name="Guyot R."/>
            <person name="Pietrella M."/>
            <person name="Zheng C."/>
            <person name="Alberti A."/>
            <person name="Anthony F."/>
            <person name="Aprea G."/>
            <person name="Aury J.M."/>
            <person name="Bento P."/>
            <person name="Bernard M."/>
            <person name="Bocs S."/>
            <person name="Campa C."/>
            <person name="Cenci A."/>
            <person name="Combes M.C."/>
            <person name="Crouzillat D."/>
            <person name="Da Silva C."/>
            <person name="Daddiego L."/>
            <person name="De Bellis F."/>
            <person name="Dussert S."/>
            <person name="Garsmeur O."/>
            <person name="Gayraud T."/>
            <person name="Guignon V."/>
            <person name="Jahn K."/>
            <person name="Jamilloux V."/>
            <person name="Joet T."/>
            <person name="Labadie K."/>
            <person name="Lan T."/>
            <person name="Leclercq J."/>
            <person name="Lepelley M."/>
            <person name="Leroy T."/>
            <person name="Li L.T."/>
            <person name="Librado P."/>
            <person name="Lopez L."/>
            <person name="Munoz A."/>
            <person name="Noel B."/>
            <person name="Pallavicini A."/>
            <person name="Perrotta G."/>
            <person name="Poncet V."/>
            <person name="Pot D."/>
            <person name="Priyono X."/>
            <person name="Rigoreau M."/>
            <person name="Rouard M."/>
            <person name="Rozas J."/>
            <person name="Tranchant-Dubreuil C."/>
            <person name="VanBuren R."/>
            <person name="Zhang Q."/>
            <person name="Andrade A.C."/>
            <person name="Argout X."/>
            <person name="Bertrand B."/>
            <person name="de Kochko A."/>
            <person name="Graziosi G."/>
            <person name="Henry R.J."/>
            <person name="Jayarama X."/>
            <person name="Ming R."/>
            <person name="Nagai C."/>
            <person name="Rounsley S."/>
            <person name="Sankoff D."/>
            <person name="Giuliano G."/>
            <person name="Albert V.A."/>
            <person name="Wincker P."/>
            <person name="Lashermes P."/>
        </authorList>
    </citation>
    <scope>NUCLEOTIDE SEQUENCE [LARGE SCALE GENOMIC DNA]</scope>
    <source>
        <strain evidence="4">cv. DH200-94</strain>
    </source>
</reference>
<dbReference type="PANTHER" id="PTHR37741:SF1">
    <property type="entry name" value="TRANSMEMBRANE PROTEIN"/>
    <property type="match status" value="1"/>
</dbReference>
<feature type="transmembrane region" description="Helical" evidence="2">
    <location>
        <begin position="68"/>
        <end position="86"/>
    </location>
</feature>
<gene>
    <name evidence="3" type="ORF">GSCOC_T00023944001</name>
</gene>